<dbReference type="EMBL" id="UINC01185485">
    <property type="protein sequence ID" value="SVD97211.1"/>
    <property type="molecule type" value="Genomic_DNA"/>
</dbReference>
<reference evidence="1" key="1">
    <citation type="submission" date="2018-05" db="EMBL/GenBank/DDBJ databases">
        <authorList>
            <person name="Lanie J.A."/>
            <person name="Ng W.-L."/>
            <person name="Kazmierczak K.M."/>
            <person name="Andrzejewski T.M."/>
            <person name="Davidsen T.M."/>
            <person name="Wayne K.J."/>
            <person name="Tettelin H."/>
            <person name="Glass J.I."/>
            <person name="Rusch D."/>
            <person name="Podicherti R."/>
            <person name="Tsui H.-C.T."/>
            <person name="Winkler M.E."/>
        </authorList>
    </citation>
    <scope>NUCLEOTIDE SEQUENCE</scope>
</reference>
<name>A0A382ZP13_9ZZZZ</name>
<sequence length="28" mass="3347">MVMDWYSLRVISGKEKSIETSIMREIDE</sequence>
<proteinExistence type="predicted"/>
<evidence type="ECO:0000313" key="1">
    <source>
        <dbReference type="EMBL" id="SVD97211.1"/>
    </source>
</evidence>
<feature type="non-terminal residue" evidence="1">
    <location>
        <position position="28"/>
    </location>
</feature>
<gene>
    <name evidence="1" type="ORF">METZ01_LOCUS450065</name>
</gene>
<accession>A0A382ZP13</accession>
<dbReference type="AlphaFoldDB" id="A0A382ZP13"/>
<protein>
    <submittedName>
        <fullName evidence="1">Uncharacterized protein</fullName>
    </submittedName>
</protein>
<organism evidence="1">
    <name type="scientific">marine metagenome</name>
    <dbReference type="NCBI Taxonomy" id="408172"/>
    <lineage>
        <taxon>unclassified sequences</taxon>
        <taxon>metagenomes</taxon>
        <taxon>ecological metagenomes</taxon>
    </lineage>
</organism>